<evidence type="ECO:0000256" key="1">
    <source>
        <dbReference type="ARBA" id="ARBA00001968"/>
    </source>
</evidence>
<dbReference type="InterPro" id="IPR029319">
    <property type="entry name" value="DNA_ligase_OB"/>
</dbReference>
<accession>A0A8H5GFJ4</accession>
<name>A0A8H5GFJ4_9AGAR</name>
<dbReference type="Pfam" id="PF14743">
    <property type="entry name" value="DNA_ligase_OB_2"/>
    <property type="match status" value="1"/>
</dbReference>
<keyword evidence="11" id="KW-1185">Reference proteome</keyword>
<keyword evidence="5" id="KW-0234">DNA repair</keyword>
<keyword evidence="4" id="KW-0227">DNA damage</keyword>
<dbReference type="AlphaFoldDB" id="A0A8H5GFJ4"/>
<feature type="region of interest" description="Disordered" evidence="7">
    <location>
        <begin position="273"/>
        <end position="386"/>
    </location>
</feature>
<feature type="compositionally biased region" description="Basic residues" evidence="7">
    <location>
        <begin position="475"/>
        <end position="485"/>
    </location>
</feature>
<dbReference type="PANTHER" id="PTHR47810">
    <property type="entry name" value="DNA LIGASE"/>
    <property type="match status" value="1"/>
</dbReference>
<evidence type="ECO:0000256" key="2">
    <source>
        <dbReference type="ARBA" id="ARBA00022598"/>
    </source>
</evidence>
<dbReference type="InterPro" id="IPR007527">
    <property type="entry name" value="Znf_SWIM"/>
</dbReference>
<evidence type="ECO:0000256" key="5">
    <source>
        <dbReference type="ARBA" id="ARBA00023204"/>
    </source>
</evidence>
<dbReference type="PROSITE" id="PS50160">
    <property type="entry name" value="DNA_LIGASE_A3"/>
    <property type="match status" value="1"/>
</dbReference>
<dbReference type="InterPro" id="IPR012310">
    <property type="entry name" value="DNA_ligase_ATP-dep_cent"/>
</dbReference>
<dbReference type="PROSITE" id="PS50966">
    <property type="entry name" value="ZF_SWIM"/>
    <property type="match status" value="2"/>
</dbReference>
<dbReference type="GO" id="GO:0006281">
    <property type="term" value="P:DNA repair"/>
    <property type="evidence" value="ECO:0007669"/>
    <property type="project" value="UniProtKB-KW"/>
</dbReference>
<dbReference type="SUPFAM" id="SSF56091">
    <property type="entry name" value="DNA ligase/mRNA capping enzyme, catalytic domain"/>
    <property type="match status" value="1"/>
</dbReference>
<feature type="region of interest" description="Disordered" evidence="7">
    <location>
        <begin position="101"/>
        <end position="194"/>
    </location>
</feature>
<keyword evidence="6" id="KW-0863">Zinc-finger</keyword>
<keyword evidence="6" id="KW-0862">Zinc</keyword>
<feature type="domain" description="ATP-dependent DNA ligase family profile" evidence="8">
    <location>
        <begin position="635"/>
        <end position="742"/>
    </location>
</feature>
<feature type="compositionally biased region" description="Basic residues" evidence="7">
    <location>
        <begin position="154"/>
        <end position="165"/>
    </location>
</feature>
<feature type="compositionally biased region" description="Low complexity" evidence="7">
    <location>
        <begin position="111"/>
        <end position="131"/>
    </location>
</feature>
<evidence type="ECO:0000313" key="10">
    <source>
        <dbReference type="EMBL" id="KAF5363918.1"/>
    </source>
</evidence>
<reference evidence="10 11" key="1">
    <citation type="journal article" date="2020" name="ISME J.">
        <title>Uncovering the hidden diversity of litter-decomposition mechanisms in mushroom-forming fungi.</title>
        <authorList>
            <person name="Floudas D."/>
            <person name="Bentzer J."/>
            <person name="Ahren D."/>
            <person name="Johansson T."/>
            <person name="Persson P."/>
            <person name="Tunlid A."/>
        </authorList>
    </citation>
    <scope>NUCLEOTIDE SEQUENCE [LARGE SCALE GENOMIC DNA]</scope>
    <source>
        <strain evidence="10 11">CBS 146.42</strain>
    </source>
</reference>
<evidence type="ECO:0008006" key="12">
    <source>
        <dbReference type="Google" id="ProtNLM"/>
    </source>
</evidence>
<keyword evidence="3" id="KW-0235">DNA replication</keyword>
<dbReference type="PROSITE" id="PS00333">
    <property type="entry name" value="DNA_LIGASE_A2"/>
    <property type="match status" value="1"/>
</dbReference>
<feature type="compositionally biased region" description="Basic and acidic residues" evidence="7">
    <location>
        <begin position="304"/>
        <end position="316"/>
    </location>
</feature>
<evidence type="ECO:0000256" key="3">
    <source>
        <dbReference type="ARBA" id="ARBA00022705"/>
    </source>
</evidence>
<organism evidence="10 11">
    <name type="scientific">Leucocoprinus leucothites</name>
    <dbReference type="NCBI Taxonomy" id="201217"/>
    <lineage>
        <taxon>Eukaryota</taxon>
        <taxon>Fungi</taxon>
        <taxon>Dikarya</taxon>
        <taxon>Basidiomycota</taxon>
        <taxon>Agaricomycotina</taxon>
        <taxon>Agaricomycetes</taxon>
        <taxon>Agaricomycetidae</taxon>
        <taxon>Agaricales</taxon>
        <taxon>Agaricineae</taxon>
        <taxon>Agaricaceae</taxon>
        <taxon>Leucocoprinus</taxon>
    </lineage>
</organism>
<evidence type="ECO:0000256" key="4">
    <source>
        <dbReference type="ARBA" id="ARBA00022763"/>
    </source>
</evidence>
<feature type="region of interest" description="Disordered" evidence="7">
    <location>
        <begin position="463"/>
        <end position="503"/>
    </location>
</feature>
<dbReference type="CDD" id="cd08041">
    <property type="entry name" value="OBF_kDNA_ligase_like"/>
    <property type="match status" value="1"/>
</dbReference>
<dbReference type="GO" id="GO:0006260">
    <property type="term" value="P:DNA replication"/>
    <property type="evidence" value="ECO:0007669"/>
    <property type="project" value="UniProtKB-KW"/>
</dbReference>
<dbReference type="CDD" id="cd07896">
    <property type="entry name" value="Adenylation_kDNA_ligase_like"/>
    <property type="match status" value="1"/>
</dbReference>
<dbReference type="InterPro" id="IPR050326">
    <property type="entry name" value="NAD_dep_DNA_ligaseB"/>
</dbReference>
<comment type="caution">
    <text evidence="10">The sequence shown here is derived from an EMBL/GenBank/DDBJ whole genome shotgun (WGS) entry which is preliminary data.</text>
</comment>
<feature type="compositionally biased region" description="Basic and acidic residues" evidence="7">
    <location>
        <begin position="323"/>
        <end position="353"/>
    </location>
</feature>
<dbReference type="GO" id="GO:0003910">
    <property type="term" value="F:DNA ligase (ATP) activity"/>
    <property type="evidence" value="ECO:0007669"/>
    <property type="project" value="InterPro"/>
</dbReference>
<evidence type="ECO:0000256" key="7">
    <source>
        <dbReference type="SAM" id="MobiDB-lite"/>
    </source>
</evidence>
<dbReference type="GO" id="GO:0006310">
    <property type="term" value="P:DNA recombination"/>
    <property type="evidence" value="ECO:0007669"/>
    <property type="project" value="InterPro"/>
</dbReference>
<dbReference type="GO" id="GO:0005524">
    <property type="term" value="F:ATP binding"/>
    <property type="evidence" value="ECO:0007669"/>
    <property type="project" value="InterPro"/>
</dbReference>
<feature type="domain" description="SWIM-type" evidence="9">
    <location>
        <begin position="224"/>
        <end position="264"/>
    </location>
</feature>
<dbReference type="SUPFAM" id="SSF50249">
    <property type="entry name" value="Nucleic acid-binding proteins"/>
    <property type="match status" value="1"/>
</dbReference>
<dbReference type="GO" id="GO:0008270">
    <property type="term" value="F:zinc ion binding"/>
    <property type="evidence" value="ECO:0007669"/>
    <property type="project" value="UniProtKB-KW"/>
</dbReference>
<evidence type="ECO:0000256" key="6">
    <source>
        <dbReference type="PROSITE-ProRule" id="PRU00325"/>
    </source>
</evidence>
<feature type="compositionally biased region" description="Basic and acidic residues" evidence="7">
    <location>
        <begin position="166"/>
        <end position="181"/>
    </location>
</feature>
<dbReference type="Proteomes" id="UP000559027">
    <property type="component" value="Unassembled WGS sequence"/>
</dbReference>
<evidence type="ECO:0000259" key="8">
    <source>
        <dbReference type="PROSITE" id="PS50160"/>
    </source>
</evidence>
<dbReference type="EMBL" id="JAACJO010000001">
    <property type="protein sequence ID" value="KAF5363918.1"/>
    <property type="molecule type" value="Genomic_DNA"/>
</dbReference>
<feature type="domain" description="SWIM-type" evidence="9">
    <location>
        <begin position="417"/>
        <end position="457"/>
    </location>
</feature>
<dbReference type="Gene3D" id="2.40.50.140">
    <property type="entry name" value="Nucleic acid-binding proteins"/>
    <property type="match status" value="1"/>
</dbReference>
<dbReference type="Gene3D" id="3.30.470.30">
    <property type="entry name" value="DNA ligase/mRNA capping enzyme"/>
    <property type="match status" value="1"/>
</dbReference>
<gene>
    <name evidence="10" type="ORF">D9756_000008</name>
</gene>
<dbReference type="Pfam" id="PF01068">
    <property type="entry name" value="DNA_ligase_A_M"/>
    <property type="match status" value="1"/>
</dbReference>
<evidence type="ECO:0000259" key="9">
    <source>
        <dbReference type="PROSITE" id="PS50966"/>
    </source>
</evidence>
<sequence length="814" mass="89047">MDELAEINGMKPNVLLADGEEREVGSATSKSKYNVKRTLDHYHCTCPVRNHLILISLVAYVHSSLLSKAWRNQAGVPVNARTCKHLKAFLGDEYEIARILLKNPDGPPPKGGKAAAKPKATKAAAASARTKPASKRKRADDEQDDDAGAEAKPASKKAAGRTSKRTKVEQPVEDAEMKPVVEEETATPGEGADELAEINGIKPLAVLHDGQETEIGSATSKSKYKIKRTFDHYYCSCPAWRNQARVPVNARTCKHLKSFLGEAYEEARIQLKTSGTGEETAPGGTASKTKAKAKAKAKPASSKAKFESKAAEESESRNNTPKTDIRAPDGDVDMDRDRDQAQSAKDEPGDQGKRSKVISADANEDVGASEPPLAIPAADGSTEQEDELAEIDGVKPDVYMKDGDEREVGSLTSNSKYKIKRTWDHYYCSCPAWRNQSGAPVNARTCKHLKNLLGDAYETARLLKKNPDGPQPGHTTKKSRAKGKSTAKAANEEEEEEGGGEGAVPELLLANKWDLDDGLDPVGWWVSEKLDGVRTYYDATRMISRLGNPFTPPQWFLDKLPKDVTLDGELFSGRGEFQSTVSIVKTVNSPHWKNITFQRPGIPSFNSHTRDLPLIIPPLMLTHHTNVFDVPSRGNEPFESRLEFLHTLFGPGGSHCSEYVNVVAQEKVRDRQHVLDKLKEIEGVGGEGLMLRQPNSLYEGNRSSTLLKVKTFYDAEAVVTGYVNGKGKNKGVTGALQCKMESGKTFSVGSGLTDKQRKNPPSIGSIIVYRFQELTRDRVPRFPTFVGIAADKEKPKDAEIPEHKLQSALSKGDA</sequence>
<keyword evidence="2" id="KW-0436">Ligase</keyword>
<comment type="cofactor">
    <cofactor evidence="1">
        <name>a divalent metal cation</name>
        <dbReference type="ChEBI" id="CHEBI:60240"/>
    </cofactor>
</comment>
<dbReference type="Gene3D" id="3.30.1490.70">
    <property type="match status" value="1"/>
</dbReference>
<dbReference type="InterPro" id="IPR016059">
    <property type="entry name" value="DNA_ligase_ATP-dep_CS"/>
</dbReference>
<protein>
    <recommendedName>
        <fullName evidence="12">SWIM-type domain-containing protein</fullName>
    </recommendedName>
</protein>
<evidence type="ECO:0000313" key="11">
    <source>
        <dbReference type="Proteomes" id="UP000559027"/>
    </source>
</evidence>
<proteinExistence type="predicted"/>
<dbReference type="PANTHER" id="PTHR47810:SF1">
    <property type="entry name" value="DNA LIGASE B"/>
    <property type="match status" value="1"/>
</dbReference>
<dbReference type="InterPro" id="IPR012340">
    <property type="entry name" value="NA-bd_OB-fold"/>
</dbReference>
<feature type="compositionally biased region" description="Low complexity" evidence="7">
    <location>
        <begin position="273"/>
        <end position="288"/>
    </location>
</feature>
<feature type="region of interest" description="Disordered" evidence="7">
    <location>
        <begin position="793"/>
        <end position="814"/>
    </location>
</feature>
<feature type="compositionally biased region" description="Basic and acidic residues" evidence="7">
    <location>
        <begin position="793"/>
        <end position="805"/>
    </location>
</feature>
<dbReference type="OrthoDB" id="411785at2759"/>
<keyword evidence="6" id="KW-0479">Metal-binding</keyword>